<evidence type="ECO:0000313" key="1">
    <source>
        <dbReference type="EMBL" id="PHH96576.1"/>
    </source>
</evidence>
<evidence type="ECO:0000313" key="2">
    <source>
        <dbReference type="Proteomes" id="UP000225199"/>
    </source>
</evidence>
<organism evidence="1 2">
    <name type="scientific">Fusobacterium nucleatum subsp. polymorphum</name>
    <name type="common">Fusobacterium polymorphum</name>
    <dbReference type="NCBI Taxonomy" id="76857"/>
    <lineage>
        <taxon>Bacteria</taxon>
        <taxon>Fusobacteriati</taxon>
        <taxon>Fusobacteriota</taxon>
        <taxon>Fusobacteriia</taxon>
        <taxon>Fusobacteriales</taxon>
        <taxon>Fusobacteriaceae</taxon>
        <taxon>Fusobacterium</taxon>
    </lineage>
</organism>
<accession>A0A2C6AWA2</accession>
<comment type="caution">
    <text evidence="1">The sequence shown here is derived from an EMBL/GenBank/DDBJ whole genome shotgun (WGS) entry which is preliminary data.</text>
</comment>
<dbReference type="EMBL" id="NIRJ01000001">
    <property type="protein sequence ID" value="PHH96576.1"/>
    <property type="molecule type" value="Genomic_DNA"/>
</dbReference>
<reference evidence="1 2" key="1">
    <citation type="submission" date="2017-06" db="EMBL/GenBank/DDBJ databases">
        <title>Draft genome sequence of Fusobacterium nucleatum subsp. polymorphum KCOM 1002 (=ChDC F175).</title>
        <authorList>
            <person name="Kook J.-K."/>
            <person name="Park S.-N."/>
            <person name="Lim Y.K."/>
            <person name="Roh H."/>
        </authorList>
    </citation>
    <scope>NUCLEOTIDE SEQUENCE [LARGE SCALE GENOMIC DNA]</scope>
    <source>
        <strain evidence="2">KCOM 1002 (ChDC F175)</strain>
    </source>
</reference>
<dbReference type="RefSeq" id="WP_098978581.1">
    <property type="nucleotide sequence ID" value="NZ_NIRJ01000001.1"/>
</dbReference>
<name>A0A2C6AWA2_FUSNP</name>
<dbReference type="Proteomes" id="UP000225199">
    <property type="component" value="Unassembled WGS sequence"/>
</dbReference>
<proteinExistence type="predicted"/>
<sequence length="68" mass="8021">MSYIEKEIGERLIETMYKSVKTSIKNTDKLIEENDIAGYNTSFLRGVKHGEINLLKNFIREIRELEEE</sequence>
<gene>
    <name evidence="1" type="ORF">CA840_04080</name>
</gene>
<protein>
    <submittedName>
        <fullName evidence="1">Uncharacterized protein</fullName>
    </submittedName>
</protein>
<dbReference type="AlphaFoldDB" id="A0A2C6AWA2"/>